<dbReference type="Gene3D" id="3.30.200.20">
    <property type="entry name" value="Phosphorylase Kinase, domain 1"/>
    <property type="match status" value="1"/>
</dbReference>
<protein>
    <recommendedName>
        <fullName evidence="2">Protein kinase domain-containing protein</fullName>
    </recommendedName>
</protein>
<dbReference type="InterPro" id="IPR001245">
    <property type="entry name" value="Ser-Thr/Tyr_kinase_cat_dom"/>
</dbReference>
<reference evidence="3" key="1">
    <citation type="submission" date="2023-10" db="EMBL/GenBank/DDBJ databases">
        <title>Chromosome-level genome of the transformable northern wattle, Acacia crassicarpa.</title>
        <authorList>
            <person name="Massaro I."/>
            <person name="Sinha N.R."/>
            <person name="Poethig S."/>
            <person name="Leichty A.R."/>
        </authorList>
    </citation>
    <scope>NUCLEOTIDE SEQUENCE</scope>
    <source>
        <strain evidence="3">Acra3RX</strain>
        <tissue evidence="3">Leaf</tissue>
    </source>
</reference>
<evidence type="ECO:0000313" key="3">
    <source>
        <dbReference type="EMBL" id="KAK4257698.1"/>
    </source>
</evidence>
<dbReference type="GO" id="GO:0004672">
    <property type="term" value="F:protein kinase activity"/>
    <property type="evidence" value="ECO:0007669"/>
    <property type="project" value="InterPro"/>
</dbReference>
<accession>A0AAE1IWL9</accession>
<dbReference type="InterPro" id="IPR051343">
    <property type="entry name" value="G-type_lectin_kinases/EP1-like"/>
</dbReference>
<dbReference type="Pfam" id="PF07714">
    <property type="entry name" value="PK_Tyr_Ser-Thr"/>
    <property type="match status" value="1"/>
</dbReference>
<gene>
    <name evidence="3" type="ORF">QN277_007255</name>
</gene>
<dbReference type="PROSITE" id="PS50011">
    <property type="entry name" value="PROTEIN_KINASE_DOM"/>
    <property type="match status" value="1"/>
</dbReference>
<sequence length="117" mass="13195">MALTLERFPKDLERENPTKFTSLDLKLATNNYANKSESGSYGSVYNGTFSHGIVVAVKVLHGDIGISNKRMEERFMTEVGKIGKVHPFNLVRLLGFRLEKDTTALIYEYMSNSSIDM</sequence>
<dbReference type="EMBL" id="JAWXYG010000012">
    <property type="protein sequence ID" value="KAK4257698.1"/>
    <property type="molecule type" value="Genomic_DNA"/>
</dbReference>
<proteinExistence type="predicted"/>
<name>A0AAE1IWL9_9FABA</name>
<keyword evidence="4" id="KW-1185">Reference proteome</keyword>
<keyword evidence="1" id="KW-0732">Signal</keyword>
<comment type="caution">
    <text evidence="3">The sequence shown here is derived from an EMBL/GenBank/DDBJ whole genome shotgun (WGS) entry which is preliminary data.</text>
</comment>
<dbReference type="PANTHER" id="PTHR47976:SF115">
    <property type="entry name" value="RECEPTOR-LIKE SERINE_THREONINE-PROTEIN KINASE"/>
    <property type="match status" value="1"/>
</dbReference>
<evidence type="ECO:0000256" key="1">
    <source>
        <dbReference type="ARBA" id="ARBA00022729"/>
    </source>
</evidence>
<dbReference type="PANTHER" id="PTHR47976">
    <property type="entry name" value="G-TYPE LECTIN S-RECEPTOR-LIKE SERINE/THREONINE-PROTEIN KINASE SD2-5"/>
    <property type="match status" value="1"/>
</dbReference>
<dbReference type="GO" id="GO:0005524">
    <property type="term" value="F:ATP binding"/>
    <property type="evidence" value="ECO:0007669"/>
    <property type="project" value="InterPro"/>
</dbReference>
<dbReference type="InterPro" id="IPR000719">
    <property type="entry name" value="Prot_kinase_dom"/>
</dbReference>
<dbReference type="AlphaFoldDB" id="A0AAE1IWL9"/>
<feature type="domain" description="Protein kinase" evidence="2">
    <location>
        <begin position="30"/>
        <end position="117"/>
    </location>
</feature>
<organism evidence="3 4">
    <name type="scientific">Acacia crassicarpa</name>
    <name type="common">northern wattle</name>
    <dbReference type="NCBI Taxonomy" id="499986"/>
    <lineage>
        <taxon>Eukaryota</taxon>
        <taxon>Viridiplantae</taxon>
        <taxon>Streptophyta</taxon>
        <taxon>Embryophyta</taxon>
        <taxon>Tracheophyta</taxon>
        <taxon>Spermatophyta</taxon>
        <taxon>Magnoliopsida</taxon>
        <taxon>eudicotyledons</taxon>
        <taxon>Gunneridae</taxon>
        <taxon>Pentapetalae</taxon>
        <taxon>rosids</taxon>
        <taxon>fabids</taxon>
        <taxon>Fabales</taxon>
        <taxon>Fabaceae</taxon>
        <taxon>Caesalpinioideae</taxon>
        <taxon>mimosoid clade</taxon>
        <taxon>Acacieae</taxon>
        <taxon>Acacia</taxon>
    </lineage>
</organism>
<dbReference type="SUPFAM" id="SSF56112">
    <property type="entry name" value="Protein kinase-like (PK-like)"/>
    <property type="match status" value="1"/>
</dbReference>
<dbReference type="Proteomes" id="UP001293593">
    <property type="component" value="Unassembled WGS sequence"/>
</dbReference>
<evidence type="ECO:0000259" key="2">
    <source>
        <dbReference type="PROSITE" id="PS50011"/>
    </source>
</evidence>
<dbReference type="InterPro" id="IPR011009">
    <property type="entry name" value="Kinase-like_dom_sf"/>
</dbReference>
<evidence type="ECO:0000313" key="4">
    <source>
        <dbReference type="Proteomes" id="UP001293593"/>
    </source>
</evidence>